<dbReference type="Ensembl" id="ENSOMET00000034710.1">
    <property type="protein sequence ID" value="ENSOMEP00000033071.1"/>
    <property type="gene ID" value="ENSOMEG00000000844.1"/>
</dbReference>
<dbReference type="InterPro" id="IPR043504">
    <property type="entry name" value="Peptidase_S1_PA_chymotrypsin"/>
</dbReference>
<keyword evidence="3 5" id="KW-0720">Serine protease</keyword>
<keyword evidence="4" id="KW-1015">Disulfide bond</keyword>
<keyword evidence="10" id="KW-1185">Reference proteome</keyword>
<dbReference type="InterPro" id="IPR018114">
    <property type="entry name" value="TRYPSIN_HIS"/>
</dbReference>
<evidence type="ECO:0000256" key="1">
    <source>
        <dbReference type="ARBA" id="ARBA00022670"/>
    </source>
</evidence>
<dbReference type="SUPFAM" id="SSF50494">
    <property type="entry name" value="Trypsin-like serine proteases"/>
    <property type="match status" value="1"/>
</dbReference>
<evidence type="ECO:0000313" key="10">
    <source>
        <dbReference type="Proteomes" id="UP000261560"/>
    </source>
</evidence>
<evidence type="ECO:0000256" key="7">
    <source>
        <dbReference type="SAM" id="Phobius"/>
    </source>
</evidence>
<keyword evidence="1 5" id="KW-0645">Protease</keyword>
<accession>A0A3B3DT15</accession>
<evidence type="ECO:0000313" key="9">
    <source>
        <dbReference type="Ensembl" id="ENSOMEP00000033071.1"/>
    </source>
</evidence>
<proteinExistence type="predicted"/>
<dbReference type="GO" id="GO:0006508">
    <property type="term" value="P:proteolysis"/>
    <property type="evidence" value="ECO:0007669"/>
    <property type="project" value="UniProtKB-KW"/>
</dbReference>
<evidence type="ECO:0000256" key="6">
    <source>
        <dbReference type="SAM" id="MobiDB-lite"/>
    </source>
</evidence>
<protein>
    <submittedName>
        <fullName evidence="9">ST14 transmembrane serine protease matriptase</fullName>
    </submittedName>
</protein>
<dbReference type="OMA" id="CAVRVCC"/>
<dbReference type="Gene3D" id="2.40.10.10">
    <property type="entry name" value="Trypsin-like serine proteases"/>
    <property type="match status" value="2"/>
</dbReference>
<dbReference type="InterPro" id="IPR033116">
    <property type="entry name" value="TRYPSIN_SER"/>
</dbReference>
<reference evidence="9" key="2">
    <citation type="submission" date="2025-09" db="UniProtKB">
        <authorList>
            <consortium name="Ensembl"/>
        </authorList>
    </citation>
    <scope>IDENTIFICATION</scope>
</reference>
<dbReference type="PROSITE" id="PS00134">
    <property type="entry name" value="TRYPSIN_HIS"/>
    <property type="match status" value="1"/>
</dbReference>
<feature type="transmembrane region" description="Helical" evidence="7">
    <location>
        <begin position="20"/>
        <end position="44"/>
    </location>
</feature>
<dbReference type="GO" id="GO:0004252">
    <property type="term" value="F:serine-type endopeptidase activity"/>
    <property type="evidence" value="ECO:0007669"/>
    <property type="project" value="InterPro"/>
</dbReference>
<evidence type="ECO:0000256" key="3">
    <source>
        <dbReference type="ARBA" id="ARBA00022825"/>
    </source>
</evidence>
<feature type="compositionally biased region" description="Basic and acidic residues" evidence="6">
    <location>
        <begin position="311"/>
        <end position="322"/>
    </location>
</feature>
<dbReference type="Pfam" id="PF00089">
    <property type="entry name" value="Trypsin"/>
    <property type="match status" value="1"/>
</dbReference>
<dbReference type="Proteomes" id="UP000261560">
    <property type="component" value="Unplaced"/>
</dbReference>
<name>A0A3B3DT15_ORYME</name>
<dbReference type="PANTHER" id="PTHR24252:SF17">
    <property type="entry name" value="SUPPRESSOR OF TUMORIGENICITY 14 PROTEIN HOMOLOG-RELATED"/>
    <property type="match status" value="1"/>
</dbReference>
<dbReference type="GeneTree" id="ENSGT00940000155418"/>
<keyword evidence="7" id="KW-0812">Transmembrane</keyword>
<reference evidence="9" key="1">
    <citation type="submission" date="2025-08" db="UniProtKB">
        <authorList>
            <consortium name="Ensembl"/>
        </authorList>
    </citation>
    <scope>IDENTIFICATION</scope>
</reference>
<evidence type="ECO:0000256" key="4">
    <source>
        <dbReference type="ARBA" id="ARBA00023157"/>
    </source>
</evidence>
<dbReference type="PROSITE" id="PS50240">
    <property type="entry name" value="TRYPSIN_DOM"/>
    <property type="match status" value="1"/>
</dbReference>
<dbReference type="PROSITE" id="PS00135">
    <property type="entry name" value="TRYPSIN_SER"/>
    <property type="match status" value="1"/>
</dbReference>
<sequence length="322" mass="36137">MCKPNYLLICFKSPPRGLLIIIIIISYLDKIKNLIVFFSLLFLYCGTRPYKLNRIVGGQNAELGEWPWQVSLHFQTQGHVCGASIISEKWLLSASHCFRYSYEFENPANWMTYSGLQSQFSFDAAQSRKVKRIITHPSYNDITYDYDIALMELEEPLEFTKTVQPICLPAATHVFPMGMSCWVTGWGVLREQGQLAKTLQKASVKMINETVCREYLTNPLTSRMLCSGILSGGVDACQGDSGGPLSCFEESGAKWFQAGIVSWGEGCARRNKPGVYTRVSALRDWIKQYMSKTQPPPTAPPTIISVGKASDSTRQRGKVVKE</sequence>
<dbReference type="AlphaFoldDB" id="A0A3B3DT15"/>
<keyword evidence="7" id="KW-1133">Transmembrane helix</keyword>
<dbReference type="InterPro" id="IPR001254">
    <property type="entry name" value="Trypsin_dom"/>
</dbReference>
<dbReference type="InterPro" id="IPR009003">
    <property type="entry name" value="Peptidase_S1_PA"/>
</dbReference>
<dbReference type="InterPro" id="IPR001314">
    <property type="entry name" value="Peptidase_S1A"/>
</dbReference>
<feature type="region of interest" description="Disordered" evidence="6">
    <location>
        <begin position="290"/>
        <end position="322"/>
    </location>
</feature>
<dbReference type="PANTHER" id="PTHR24252">
    <property type="entry name" value="ACROSIN-RELATED"/>
    <property type="match status" value="1"/>
</dbReference>
<dbReference type="FunFam" id="2.40.10.10:FF:000003">
    <property type="entry name" value="Transmembrane serine protease 3"/>
    <property type="match status" value="1"/>
</dbReference>
<dbReference type="SMART" id="SM00020">
    <property type="entry name" value="Tryp_SPc"/>
    <property type="match status" value="1"/>
</dbReference>
<evidence type="ECO:0000256" key="5">
    <source>
        <dbReference type="RuleBase" id="RU363034"/>
    </source>
</evidence>
<feature type="domain" description="Peptidase S1" evidence="8">
    <location>
        <begin position="55"/>
        <end position="291"/>
    </location>
</feature>
<evidence type="ECO:0000259" key="8">
    <source>
        <dbReference type="PROSITE" id="PS50240"/>
    </source>
</evidence>
<keyword evidence="7" id="KW-0472">Membrane</keyword>
<dbReference type="PRINTS" id="PR00722">
    <property type="entry name" value="CHYMOTRYPSIN"/>
</dbReference>
<evidence type="ECO:0000256" key="2">
    <source>
        <dbReference type="ARBA" id="ARBA00022801"/>
    </source>
</evidence>
<dbReference type="CDD" id="cd00190">
    <property type="entry name" value="Tryp_SPc"/>
    <property type="match status" value="1"/>
</dbReference>
<keyword evidence="2 5" id="KW-0378">Hydrolase</keyword>
<organism evidence="9 10">
    <name type="scientific">Oryzias melastigma</name>
    <name type="common">Marine medaka</name>
    <dbReference type="NCBI Taxonomy" id="30732"/>
    <lineage>
        <taxon>Eukaryota</taxon>
        <taxon>Metazoa</taxon>
        <taxon>Chordata</taxon>
        <taxon>Craniata</taxon>
        <taxon>Vertebrata</taxon>
        <taxon>Euteleostomi</taxon>
        <taxon>Actinopterygii</taxon>
        <taxon>Neopterygii</taxon>
        <taxon>Teleostei</taxon>
        <taxon>Neoteleostei</taxon>
        <taxon>Acanthomorphata</taxon>
        <taxon>Ovalentaria</taxon>
        <taxon>Atherinomorphae</taxon>
        <taxon>Beloniformes</taxon>
        <taxon>Adrianichthyidae</taxon>
        <taxon>Oryziinae</taxon>
        <taxon>Oryzias</taxon>
    </lineage>
</organism>